<dbReference type="AlphaFoldDB" id="A0A914X7Z1"/>
<accession>A0A914X7Z1</accession>
<evidence type="ECO:0000313" key="1">
    <source>
        <dbReference type="Proteomes" id="UP000887566"/>
    </source>
</evidence>
<evidence type="ECO:0000313" key="2">
    <source>
        <dbReference type="WBParaSite" id="PSAMB.scaffold6400size9578.g28444.t1"/>
    </source>
</evidence>
<dbReference type="WBParaSite" id="PSAMB.scaffold6400size9578.g28444.t1">
    <property type="protein sequence ID" value="PSAMB.scaffold6400size9578.g28444.t1"/>
    <property type="gene ID" value="PSAMB.scaffold6400size9578.g28444"/>
</dbReference>
<protein>
    <submittedName>
        <fullName evidence="2">Uncharacterized protein</fullName>
    </submittedName>
</protein>
<organism evidence="1 2">
    <name type="scientific">Plectus sambesii</name>
    <dbReference type="NCBI Taxonomy" id="2011161"/>
    <lineage>
        <taxon>Eukaryota</taxon>
        <taxon>Metazoa</taxon>
        <taxon>Ecdysozoa</taxon>
        <taxon>Nematoda</taxon>
        <taxon>Chromadorea</taxon>
        <taxon>Plectida</taxon>
        <taxon>Plectina</taxon>
        <taxon>Plectoidea</taxon>
        <taxon>Plectidae</taxon>
        <taxon>Plectus</taxon>
    </lineage>
</organism>
<name>A0A914X7Z1_9BILA</name>
<dbReference type="Proteomes" id="UP000887566">
    <property type="component" value="Unplaced"/>
</dbReference>
<sequence>MAVHRCRQVFSFIHKSHYRAFVSSICVTDQSFIKSTSTMSIVMPNEPMSIGDLLQGTSYRQVVESVESSLRFQPCSSALALPAELLHTSPLSMKRTKLNHSSNGAL</sequence>
<reference evidence="2" key="1">
    <citation type="submission" date="2022-11" db="UniProtKB">
        <authorList>
            <consortium name="WormBaseParasite"/>
        </authorList>
    </citation>
    <scope>IDENTIFICATION</scope>
</reference>
<keyword evidence="1" id="KW-1185">Reference proteome</keyword>
<proteinExistence type="predicted"/>